<organism evidence="2">
    <name type="scientific">Shewanella frigidimarina</name>
    <dbReference type="NCBI Taxonomy" id="56812"/>
    <lineage>
        <taxon>Bacteria</taxon>
        <taxon>Pseudomonadati</taxon>
        <taxon>Pseudomonadota</taxon>
        <taxon>Gammaproteobacteria</taxon>
        <taxon>Alteromonadales</taxon>
        <taxon>Shewanellaceae</taxon>
        <taxon>Shewanella</taxon>
    </lineage>
</organism>
<evidence type="ECO:0000313" key="2">
    <source>
        <dbReference type="EMBL" id="KVX01396.1"/>
    </source>
</evidence>
<dbReference type="CDD" id="cd00165">
    <property type="entry name" value="S4"/>
    <property type="match status" value="1"/>
</dbReference>
<dbReference type="Pfam" id="PF13275">
    <property type="entry name" value="S4_2"/>
    <property type="match status" value="1"/>
</dbReference>
<accession>A0A106BZD8</accession>
<dbReference type="GO" id="GO:0003723">
    <property type="term" value="F:RNA binding"/>
    <property type="evidence" value="ECO:0007669"/>
    <property type="project" value="UniProtKB-KW"/>
</dbReference>
<sequence length="77" mass="8275">MTTQTQAFALLQGDEFVELYKVLKVLGLVNGGGEAKHVITEGQVTVNGEVDTRKRKKCVIGDIVSFNGATIEIVPAQ</sequence>
<reference evidence="2 3" key="1">
    <citation type="submission" date="2016-01" db="EMBL/GenBank/DDBJ databases">
        <title>Draft genome of the antarctic isolate Shewanella frigidimarina Ag06-30.</title>
        <authorList>
            <person name="Parmeciano Di Noto G."/>
            <person name="Vazquez S."/>
            <person name="Mac Cormack W."/>
            <person name="Iriarte A."/>
            <person name="Quiroga C."/>
        </authorList>
    </citation>
    <scope>NUCLEOTIDE SEQUENCE [LARGE SCALE GENOMIC DNA]</scope>
    <source>
        <strain evidence="2 3">Ag06-30</strain>
    </source>
</reference>
<dbReference type="SUPFAM" id="SSF55174">
    <property type="entry name" value="Alpha-L RNA-binding motif"/>
    <property type="match status" value="1"/>
</dbReference>
<dbReference type="Gene3D" id="3.10.290.10">
    <property type="entry name" value="RNA-binding S4 domain"/>
    <property type="match status" value="1"/>
</dbReference>
<dbReference type="PROSITE" id="PS50889">
    <property type="entry name" value="S4"/>
    <property type="match status" value="1"/>
</dbReference>
<dbReference type="RefSeq" id="WP_059746248.1">
    <property type="nucleotide sequence ID" value="NZ_JBOZOX010000025.1"/>
</dbReference>
<dbReference type="Proteomes" id="UP000055702">
    <property type="component" value="Unassembled WGS sequence"/>
</dbReference>
<name>A0A106BZD8_SHEFR</name>
<proteinExistence type="predicted"/>
<dbReference type="InterPro" id="IPR036986">
    <property type="entry name" value="S4_RNA-bd_sf"/>
</dbReference>
<evidence type="ECO:0000256" key="1">
    <source>
        <dbReference type="PROSITE-ProRule" id="PRU00182"/>
    </source>
</evidence>
<comment type="caution">
    <text evidence="2">The sequence shown here is derived from an EMBL/GenBank/DDBJ whole genome shotgun (WGS) entry which is preliminary data.</text>
</comment>
<dbReference type="EMBL" id="LRDC01000024">
    <property type="protein sequence ID" value="KVX01396.1"/>
    <property type="molecule type" value="Genomic_DNA"/>
</dbReference>
<dbReference type="AlphaFoldDB" id="A0A106BZD8"/>
<gene>
    <name evidence="2" type="ORF">AWJ07_17820</name>
</gene>
<evidence type="ECO:0000313" key="3">
    <source>
        <dbReference type="Proteomes" id="UP000055702"/>
    </source>
</evidence>
<protein>
    <submittedName>
        <fullName evidence="2">RNA-binding protein</fullName>
    </submittedName>
</protein>
<keyword evidence="1" id="KW-0694">RNA-binding</keyword>